<evidence type="ECO:0000256" key="1">
    <source>
        <dbReference type="SAM" id="MobiDB-lite"/>
    </source>
</evidence>
<comment type="caution">
    <text evidence="2">The sequence shown here is derived from an EMBL/GenBank/DDBJ whole genome shotgun (WGS) entry which is preliminary data.</text>
</comment>
<name>A0A9D4TUX4_CHLVU</name>
<feature type="region of interest" description="Disordered" evidence="1">
    <location>
        <begin position="148"/>
        <end position="215"/>
    </location>
</feature>
<sequence>MFGAILSALWSQDSPEQPRTPDSATSLDASIKAAAAARLAAARAQVAVMSAEERVPLAAAGRARFRVRAAPETFASPEAEEAYRHQRLVELTAALQEDIENNQLMSASTKNQAPHTPKAAATLAAEANADQRIPAPCGPACAQQVKLSAKEPEGPSAAAVQPYGKQVPKNADEAGQQAQRRAAEAASVDASRAPASEADGRDQQHRQQRHSVAVAAQAARRYYTVPAEKKNQ</sequence>
<feature type="compositionally biased region" description="Low complexity" evidence="1">
    <location>
        <begin position="173"/>
        <end position="196"/>
    </location>
</feature>
<reference evidence="2" key="2">
    <citation type="submission" date="2020-11" db="EMBL/GenBank/DDBJ databases">
        <authorList>
            <person name="Cecchin M."/>
            <person name="Marcolungo L."/>
            <person name="Rossato M."/>
            <person name="Girolomoni L."/>
            <person name="Cosentino E."/>
            <person name="Cuine S."/>
            <person name="Li-Beisson Y."/>
            <person name="Delledonne M."/>
            <person name="Ballottari M."/>
        </authorList>
    </citation>
    <scope>NUCLEOTIDE SEQUENCE</scope>
    <source>
        <strain evidence="2">211/11P</strain>
        <tissue evidence="2">Whole cell</tissue>
    </source>
</reference>
<dbReference type="Proteomes" id="UP001055712">
    <property type="component" value="Unassembled WGS sequence"/>
</dbReference>
<gene>
    <name evidence="2" type="ORF">D9Q98_002992</name>
</gene>
<dbReference type="AlphaFoldDB" id="A0A9D4TUX4"/>
<dbReference type="EMBL" id="SIDB01000003">
    <property type="protein sequence ID" value="KAI3434938.1"/>
    <property type="molecule type" value="Genomic_DNA"/>
</dbReference>
<organism evidence="2 3">
    <name type="scientific">Chlorella vulgaris</name>
    <name type="common">Green alga</name>
    <dbReference type="NCBI Taxonomy" id="3077"/>
    <lineage>
        <taxon>Eukaryota</taxon>
        <taxon>Viridiplantae</taxon>
        <taxon>Chlorophyta</taxon>
        <taxon>core chlorophytes</taxon>
        <taxon>Trebouxiophyceae</taxon>
        <taxon>Chlorellales</taxon>
        <taxon>Chlorellaceae</taxon>
        <taxon>Chlorella clade</taxon>
        <taxon>Chlorella</taxon>
    </lineage>
</organism>
<evidence type="ECO:0000313" key="2">
    <source>
        <dbReference type="EMBL" id="KAI3434938.1"/>
    </source>
</evidence>
<evidence type="ECO:0000313" key="3">
    <source>
        <dbReference type="Proteomes" id="UP001055712"/>
    </source>
</evidence>
<keyword evidence="3" id="KW-1185">Reference proteome</keyword>
<reference evidence="2" key="1">
    <citation type="journal article" date="2019" name="Plant J.">
        <title>Chlorella vulgaris genome assembly and annotation reveals the molecular basis for metabolic acclimation to high light conditions.</title>
        <authorList>
            <person name="Cecchin M."/>
            <person name="Marcolungo L."/>
            <person name="Rossato M."/>
            <person name="Girolomoni L."/>
            <person name="Cosentino E."/>
            <person name="Cuine S."/>
            <person name="Li-Beisson Y."/>
            <person name="Delledonne M."/>
            <person name="Ballottari M."/>
        </authorList>
    </citation>
    <scope>NUCLEOTIDE SEQUENCE</scope>
    <source>
        <strain evidence="2">211/11P</strain>
    </source>
</reference>
<accession>A0A9D4TUX4</accession>
<proteinExistence type="predicted"/>
<protein>
    <submittedName>
        <fullName evidence="2">Uncharacterized protein</fullName>
    </submittedName>
</protein>